<feature type="domain" description="HYDIN/VesB/CFA65-like Ig-like" evidence="7">
    <location>
        <begin position="393"/>
        <end position="493"/>
    </location>
</feature>
<reference evidence="8" key="3">
    <citation type="submission" date="2025-09" db="UniProtKB">
        <authorList>
            <consortium name="Ensembl"/>
        </authorList>
    </citation>
    <scope>IDENTIFICATION</scope>
</reference>
<keyword evidence="9" id="KW-1185">Reference proteome</keyword>
<keyword evidence="3" id="KW-0963">Cytoplasm</keyword>
<evidence type="ECO:0000259" key="7">
    <source>
        <dbReference type="Pfam" id="PF22544"/>
    </source>
</evidence>
<sequence length="647" mass="71929">LGQGGGFLGKTPRPMRSSRRADGFQSRVVASRNPKLVREAEESLSSKQRLARPREMRRPRTAQLRDMGEACHQKFSAVERHQRSFQPFPSEVVFENYLPHQFYIAALALRNKDRVPRLLNVILGNSPYFELISPSDEDYKVAPGMSSTYRILFRPDENKDYFEDLIIITEREKFFVPIRAIGARASLDFPEQLNFSECPVRFSTQKTLLVHNVGKREACYSITTVSPFSVDPSIGTLGVGEAMQVTVEFHPPKTGVYTSPMIVHYDTGKCLVHPPCVLPKRAVSAIIGSKGFVSWAVSPVPHGDFLQVFRRIQVTLLFQTFAVTGRLVMCCLKINGLLSLLFQEGDILPNSSLEINVIFKPKEARVYQEAAYCDISGCETRLPLCISGEGVGPQVELSCNQLSVGKVFVGSSHSYGVLLLNRGVTEAPFSVVYPERALDSCFTFAPREGMLLPLEHQVIRISFNATVLGQFTEEFQFSVKGSPEPLTLTVSGCVIGPAFHFDVSSLHFGEVSFGFPRTLCCRLTNTSPVPFNFNLRIPGDGLGAPSVTSFAQVSECTGLSWRKRGRGANKPAEFTIRPFRGTVCSKGHLDIQVTLCSNTVKRYKLALVVDVDGVGREVLSLPIRARYQRFPCSPSSFPPRAFSYRKL</sequence>
<dbReference type="Proteomes" id="UP000694405">
    <property type="component" value="Chromosome 4"/>
</dbReference>
<accession>A0A8V5GBQ2</accession>
<dbReference type="PANTHER" id="PTHR23053">
    <property type="entry name" value="DLEC1 DELETED IN LUNG AND ESOPHAGEAL CANCER 1"/>
    <property type="match status" value="1"/>
</dbReference>
<evidence type="ECO:0000313" key="8">
    <source>
        <dbReference type="Ensembl" id="ENSMUNP00000023216.1"/>
    </source>
</evidence>
<dbReference type="GO" id="GO:1904158">
    <property type="term" value="P:axonemal central apparatus assembly"/>
    <property type="evidence" value="ECO:0007669"/>
    <property type="project" value="TreeGrafter"/>
</dbReference>
<keyword evidence="5" id="KW-0966">Cell projection</keyword>
<dbReference type="GO" id="GO:0003341">
    <property type="term" value="P:cilium movement"/>
    <property type="evidence" value="ECO:0007669"/>
    <property type="project" value="TreeGrafter"/>
</dbReference>
<reference evidence="8" key="1">
    <citation type="submission" date="2020-03" db="EMBL/GenBank/DDBJ databases">
        <title>Melopsittacus undulatus (budgerigar) genome, bMelUnd1, maternal haplotype with Z.</title>
        <authorList>
            <person name="Gedman G."/>
            <person name="Mountcastle J."/>
            <person name="Haase B."/>
            <person name="Formenti G."/>
            <person name="Wright T."/>
            <person name="Apodaca J."/>
            <person name="Pelan S."/>
            <person name="Chow W."/>
            <person name="Rhie A."/>
            <person name="Howe K."/>
            <person name="Fedrigo O."/>
            <person name="Jarvis E.D."/>
        </authorList>
    </citation>
    <scope>NUCLEOTIDE SEQUENCE [LARGE SCALE GENOMIC DNA]</scope>
</reference>
<feature type="domain" description="HYDIN/VesB/CFA65-like Ig-like" evidence="7">
    <location>
        <begin position="186"/>
        <end position="267"/>
    </location>
</feature>
<evidence type="ECO:0000256" key="4">
    <source>
        <dbReference type="ARBA" id="ARBA00023069"/>
    </source>
</evidence>
<reference evidence="8" key="2">
    <citation type="submission" date="2025-08" db="UniProtKB">
        <authorList>
            <consortium name="Ensembl"/>
        </authorList>
    </citation>
    <scope>IDENTIFICATION</scope>
</reference>
<evidence type="ECO:0000256" key="3">
    <source>
        <dbReference type="ARBA" id="ARBA00022490"/>
    </source>
</evidence>
<evidence type="ECO:0000313" key="9">
    <source>
        <dbReference type="Proteomes" id="UP000694405"/>
    </source>
</evidence>
<evidence type="ECO:0000256" key="2">
    <source>
        <dbReference type="ARBA" id="ARBA00004496"/>
    </source>
</evidence>
<dbReference type="Ensembl" id="ENSMUNT00000033135.1">
    <property type="protein sequence ID" value="ENSMUNP00000023216.1"/>
    <property type="gene ID" value="ENSMUNG00000020647.1"/>
</dbReference>
<feature type="region of interest" description="Disordered" evidence="6">
    <location>
        <begin position="1"/>
        <end position="60"/>
    </location>
</feature>
<evidence type="ECO:0000256" key="6">
    <source>
        <dbReference type="SAM" id="MobiDB-lite"/>
    </source>
</evidence>
<evidence type="ECO:0000256" key="5">
    <source>
        <dbReference type="ARBA" id="ARBA00023273"/>
    </source>
</evidence>
<dbReference type="PANTHER" id="PTHR23053:SF0">
    <property type="entry name" value="HYDROCEPHALUS-INDUCING PROTEIN HOMOLOG"/>
    <property type="match status" value="1"/>
</dbReference>
<keyword evidence="4" id="KW-0969">Cilium</keyword>
<dbReference type="Gene3D" id="2.60.40.10">
    <property type="entry name" value="Immunoglobulins"/>
    <property type="match status" value="4"/>
</dbReference>
<dbReference type="AlphaFoldDB" id="A0A8V5GBQ2"/>
<dbReference type="Pfam" id="PF22544">
    <property type="entry name" value="HYDIN_VesB_CFA65-like_Ig"/>
    <property type="match status" value="2"/>
</dbReference>
<name>A0A8V5GBQ2_MELUD</name>
<dbReference type="InterPro" id="IPR053879">
    <property type="entry name" value="HYDIN_VesB_CFA65-like_Ig"/>
</dbReference>
<dbReference type="InterPro" id="IPR033305">
    <property type="entry name" value="Hydin-like"/>
</dbReference>
<dbReference type="GO" id="GO:0005930">
    <property type="term" value="C:axoneme"/>
    <property type="evidence" value="ECO:0007669"/>
    <property type="project" value="TreeGrafter"/>
</dbReference>
<comment type="subcellular location">
    <subcellularLocation>
        <location evidence="1">Cell projection</location>
        <location evidence="1">Cilium</location>
    </subcellularLocation>
    <subcellularLocation>
        <location evidence="2">Cytoplasm</location>
    </subcellularLocation>
</comment>
<protein>
    <recommendedName>
        <fullName evidence="7">HYDIN/VesB/CFA65-like Ig-like domain-containing protein</fullName>
    </recommendedName>
</protein>
<dbReference type="InterPro" id="IPR013783">
    <property type="entry name" value="Ig-like_fold"/>
</dbReference>
<organism evidence="8 9">
    <name type="scientific">Melopsittacus undulatus</name>
    <name type="common">Budgerigar</name>
    <name type="synonym">Psittacus undulatus</name>
    <dbReference type="NCBI Taxonomy" id="13146"/>
    <lineage>
        <taxon>Eukaryota</taxon>
        <taxon>Metazoa</taxon>
        <taxon>Chordata</taxon>
        <taxon>Craniata</taxon>
        <taxon>Vertebrata</taxon>
        <taxon>Euteleostomi</taxon>
        <taxon>Archelosauria</taxon>
        <taxon>Archosauria</taxon>
        <taxon>Dinosauria</taxon>
        <taxon>Saurischia</taxon>
        <taxon>Theropoda</taxon>
        <taxon>Coelurosauria</taxon>
        <taxon>Aves</taxon>
        <taxon>Neognathae</taxon>
        <taxon>Neoaves</taxon>
        <taxon>Telluraves</taxon>
        <taxon>Australaves</taxon>
        <taxon>Psittaciformes</taxon>
        <taxon>Psittaculidae</taxon>
        <taxon>Melopsittacus</taxon>
    </lineage>
</organism>
<evidence type="ECO:0000256" key="1">
    <source>
        <dbReference type="ARBA" id="ARBA00004138"/>
    </source>
</evidence>
<proteinExistence type="predicted"/>